<evidence type="ECO:0000256" key="7">
    <source>
        <dbReference type="SAM" id="MobiDB-lite"/>
    </source>
</evidence>
<accession>A0A6G8IE03</accession>
<dbReference type="Pfam" id="PF05567">
    <property type="entry name" value="T4P_PilY1"/>
    <property type="match status" value="1"/>
</dbReference>
<dbReference type="InterPro" id="IPR011047">
    <property type="entry name" value="Quinoprotein_ADH-like_sf"/>
</dbReference>
<evidence type="ECO:0000256" key="1">
    <source>
        <dbReference type="ARBA" id="ARBA00004561"/>
    </source>
</evidence>
<dbReference type="RefSeq" id="WP_166225096.1">
    <property type="nucleotide sequence ID" value="NZ_CP049989.1"/>
</dbReference>
<sequence>MSELNAPRPPRFRHGLHGLIALLPLLLIGAAARAQPAEHPLMVGAVGAKPILMVTLDNSGSMAFPMQDDYNITQQDYGSGGQIVHGGYWQAMRSSEANPLYYNPRVTYRPRVDALGQPVPVNDGLVFVSNQDSVGYSRYLFAPSRESLRDTPALVVRSDELPRPTYDLAQLQDSTQFWSAFTNGAISAYVPRHVKLTAADVRTGAPPVFSYVVCSRLGFKGVPLNRPDLARNIGGQFCDAGTTVDVVYGSSASIPLPVDHHRSDCGPASCTTAQETANILTWFRYHRDRMSAAATALGLALSDKRLDRQVRIGYLPINDLGSAIGLRPGVTVDKPKVLRGARDWQTGSADNQALYDWLYFSTPFGGTPLHNALDKVAGYLRVPSDALENPWARDPGKPAGAANPEMGCRRAYNLVLSDGGWSNGTATNGGSDDDSQAGKTFTGTGRNGLPPPALAYDPKGSASPRGLYIPYPGVSSGTLADLTAHYHWNEDLRPNLANEVPTQPGKPTFWQNMTTYTVGYMVQPSGKMRRLDGSLATSGLTFEQIDQYRAQFLQNPGTATPPSWPTVTNTAADLPPAHIDDFIQAGYTGGARSFSIYKTEDLLTVFNAILADILNASGNDAGIALGTTSAGSVEGSLATRLRYGVTYRTNDNAGDVTAMRLDAKGEPLLLDQNASGQALSPASTTYWSAQAMLPPPDQRKVYSLDDNGSGFEFKGALTNLPAGIRAYLQAGARAAYLPGGPGFVDYLRGKDPVVDTANQLYRLRGSSRMGAIVNSPPVLQSAAQHLGYDDPASTVSGKTAYAGFLAQTGPLSDTLFVATNAGVVHALDAAQGSERAAYMPRRSMKRLLDQADSDRGFRYVLDGPLSLNDVYDGRSWIPLVVGSGGRGERLVYGLRAPKDAPDTDPLTAANFLWETGPDVMDTTNDGDNTPFASGHMTTPARSGQTDSGDWVVVLSSGHYNGQADGGRHGLVVLNALTGAVIRTIALPAAYPAGRGLGGVTLVRDARWRVVAAYAGDANGHLWRFDLRGAPANWKVAYGQPLFTTEHHRPIYGAPAWQAHPGGGTIVVVGTGMLLDDSDPGDTAQRESVYGIWDPTSRQDGTPDPAFVPVTADQLLQQDMLEQQAEVGGNRFYRLTRRKIDWTAHPPAYRGWKFMLGGRYAGERSIAPVVNAGSSVVLTTVVINQNSAGAENCETPATPLSAVYVFNALDGEGKPAFDVDHDGRLDAVSAVFSTTGGFGRGSGFVNRLTPSEMSAAQKGLTRVAGRDGEAPPENTSCLGGRWSIVGLGGALDSGVNCPGRWSRQQYTLTRLPQ</sequence>
<proteinExistence type="inferred from homology"/>
<comment type="similarity">
    <text evidence="2">Belongs to the PilY1 family.</text>
</comment>
<dbReference type="Proteomes" id="UP000503162">
    <property type="component" value="Chromosome"/>
</dbReference>
<protein>
    <recommendedName>
        <fullName evidence="8">PilY1 beta-propeller domain-containing protein</fullName>
    </recommendedName>
</protein>
<dbReference type="InterPro" id="IPR008707">
    <property type="entry name" value="B-propeller_PilY1"/>
</dbReference>
<evidence type="ECO:0000256" key="2">
    <source>
        <dbReference type="ARBA" id="ARBA00008387"/>
    </source>
</evidence>
<keyword evidence="6" id="KW-0281">Fimbrium</keyword>
<keyword evidence="10" id="KW-1185">Reference proteome</keyword>
<name>A0A6G8IE03_9BURK</name>
<dbReference type="EMBL" id="CP049989">
    <property type="protein sequence ID" value="QIM51424.1"/>
    <property type="molecule type" value="Genomic_DNA"/>
</dbReference>
<evidence type="ECO:0000256" key="6">
    <source>
        <dbReference type="ARBA" id="ARBA00023263"/>
    </source>
</evidence>
<evidence type="ECO:0000256" key="3">
    <source>
        <dbReference type="ARBA" id="ARBA00022558"/>
    </source>
</evidence>
<reference evidence="9 10" key="1">
    <citation type="submission" date="2020-03" db="EMBL/GenBank/DDBJ databases">
        <title>Hydrogenophaga sp. nov. isolated from cyanobacterial mat.</title>
        <authorList>
            <person name="Thorat V."/>
            <person name="Kirdat K."/>
            <person name="Tiwarekar B."/>
            <person name="Costa E.D."/>
            <person name="Yadav A."/>
        </authorList>
    </citation>
    <scope>NUCLEOTIDE SEQUENCE [LARGE SCALE GENOMIC DNA]</scope>
    <source>
        <strain evidence="9 10">BA0156</strain>
    </source>
</reference>
<organism evidence="9 10">
    <name type="scientific">Hydrogenophaga crocea</name>
    <dbReference type="NCBI Taxonomy" id="2716225"/>
    <lineage>
        <taxon>Bacteria</taxon>
        <taxon>Pseudomonadati</taxon>
        <taxon>Pseudomonadota</taxon>
        <taxon>Betaproteobacteria</taxon>
        <taxon>Burkholderiales</taxon>
        <taxon>Comamonadaceae</taxon>
        <taxon>Hydrogenophaga</taxon>
    </lineage>
</organism>
<evidence type="ECO:0000256" key="4">
    <source>
        <dbReference type="ARBA" id="ARBA00022723"/>
    </source>
</evidence>
<keyword evidence="3" id="KW-1029">Fimbrium biogenesis</keyword>
<dbReference type="GO" id="GO:0046872">
    <property type="term" value="F:metal ion binding"/>
    <property type="evidence" value="ECO:0007669"/>
    <property type="project" value="UniProtKB-KW"/>
</dbReference>
<feature type="domain" description="PilY1 beta-propeller" evidence="8">
    <location>
        <begin position="769"/>
        <end position="1124"/>
    </location>
</feature>
<evidence type="ECO:0000256" key="5">
    <source>
        <dbReference type="ARBA" id="ARBA00022837"/>
    </source>
</evidence>
<dbReference type="GO" id="GO:0009289">
    <property type="term" value="C:pilus"/>
    <property type="evidence" value="ECO:0007669"/>
    <property type="project" value="UniProtKB-SubCell"/>
</dbReference>
<keyword evidence="4" id="KW-0479">Metal-binding</keyword>
<dbReference type="SUPFAM" id="SSF50998">
    <property type="entry name" value="Quinoprotein alcohol dehydrogenase-like"/>
    <property type="match status" value="1"/>
</dbReference>
<feature type="region of interest" description="Disordered" evidence="7">
    <location>
        <begin position="423"/>
        <end position="459"/>
    </location>
</feature>
<gene>
    <name evidence="9" type="ORF">G9Q37_04375</name>
</gene>
<evidence type="ECO:0000313" key="10">
    <source>
        <dbReference type="Proteomes" id="UP000503162"/>
    </source>
</evidence>
<evidence type="ECO:0000259" key="8">
    <source>
        <dbReference type="Pfam" id="PF05567"/>
    </source>
</evidence>
<keyword evidence="5" id="KW-0106">Calcium</keyword>
<evidence type="ECO:0000313" key="9">
    <source>
        <dbReference type="EMBL" id="QIM51424.1"/>
    </source>
</evidence>
<dbReference type="KEGG" id="hcz:G9Q37_04375"/>
<comment type="subcellular location">
    <subcellularLocation>
        <location evidence="1">Fimbrium</location>
    </subcellularLocation>
</comment>